<feature type="domain" description="4Fe-4S ferredoxin-type" evidence="17">
    <location>
        <begin position="568"/>
        <end position="597"/>
    </location>
</feature>
<dbReference type="SUPFAM" id="SSF52518">
    <property type="entry name" value="Thiamin diphosphate-binding fold (THDP-binding)"/>
    <property type="match status" value="2"/>
</dbReference>
<keyword evidence="8 15" id="KW-0249">Electron transport</keyword>
<evidence type="ECO:0000259" key="17">
    <source>
        <dbReference type="PROSITE" id="PS51379"/>
    </source>
</evidence>
<organism evidence="18">
    <name type="scientific">Fervidicoccus fontis</name>
    <dbReference type="NCBI Taxonomy" id="683846"/>
    <lineage>
        <taxon>Archaea</taxon>
        <taxon>Thermoproteota</taxon>
        <taxon>Thermoprotei</taxon>
        <taxon>Fervidicoccales</taxon>
        <taxon>Fervidicoccaceae</taxon>
        <taxon>Fervidicoccus</taxon>
    </lineage>
</organism>
<dbReference type="InterPro" id="IPR011766">
    <property type="entry name" value="TPP_enzyme_TPP-bd"/>
</dbReference>
<keyword evidence="9 15" id="KW-0560">Oxidoreductase</keyword>
<dbReference type="InterPro" id="IPR017896">
    <property type="entry name" value="4Fe4S_Fe-S-bd"/>
</dbReference>
<feature type="binding site" evidence="16">
    <location>
        <position position="614"/>
    </location>
    <ligand>
        <name>[4Fe-4S] cluster</name>
        <dbReference type="ChEBI" id="CHEBI:49883"/>
        <label>2</label>
    </ligand>
</feature>
<dbReference type="InterPro" id="IPR017721">
    <property type="entry name" value="IorA"/>
</dbReference>
<dbReference type="CDD" id="cd07034">
    <property type="entry name" value="TPP_PYR_PFOR_IOR-alpha_like"/>
    <property type="match status" value="1"/>
</dbReference>
<dbReference type="PANTHER" id="PTHR43710:SF7">
    <property type="entry name" value="INDOLEPYRUVATE OXIDOREDUCTASE SUBUNIT IORA"/>
    <property type="match status" value="1"/>
</dbReference>
<dbReference type="PROSITE" id="PS51379">
    <property type="entry name" value="4FE4S_FER_2"/>
    <property type="match status" value="2"/>
</dbReference>
<evidence type="ECO:0000256" key="9">
    <source>
        <dbReference type="ARBA" id="ARBA00023002"/>
    </source>
</evidence>
<dbReference type="Pfam" id="PF01855">
    <property type="entry name" value="POR_N"/>
    <property type="match status" value="1"/>
</dbReference>
<dbReference type="InterPro" id="IPR002880">
    <property type="entry name" value="Pyrv_Fd/Flavodoxin_OxRdtase_N"/>
</dbReference>
<feature type="binding site" evidence="16">
    <location>
        <position position="611"/>
    </location>
    <ligand>
        <name>[4Fe-4S] cluster</name>
        <dbReference type="ChEBI" id="CHEBI:49883"/>
        <label>2</label>
    </ligand>
</feature>
<evidence type="ECO:0000256" key="11">
    <source>
        <dbReference type="ARBA" id="ARBA00023014"/>
    </source>
</evidence>
<evidence type="ECO:0000256" key="8">
    <source>
        <dbReference type="ARBA" id="ARBA00022982"/>
    </source>
</evidence>
<dbReference type="EMBL" id="DSFE01000048">
    <property type="protein sequence ID" value="HEU97657.1"/>
    <property type="molecule type" value="Genomic_DNA"/>
</dbReference>
<dbReference type="GO" id="GO:0019164">
    <property type="term" value="F:pyruvate synthase activity"/>
    <property type="evidence" value="ECO:0007669"/>
    <property type="project" value="UniProtKB-ARBA"/>
</dbReference>
<dbReference type="Gene3D" id="3.30.70.20">
    <property type="match status" value="1"/>
</dbReference>
<proteinExistence type="predicted"/>
<accession>A0A7C2YHA6</accession>
<evidence type="ECO:0000256" key="3">
    <source>
        <dbReference type="ARBA" id="ARBA00011631"/>
    </source>
</evidence>
<dbReference type="Pfam" id="PF02775">
    <property type="entry name" value="TPP_enzyme_C"/>
    <property type="match status" value="1"/>
</dbReference>
<comment type="catalytic activity">
    <reaction evidence="13 15">
        <text>indole-3-pyruvate + 2 oxidized [2Fe-2S]-[ferredoxin] + CoA = (indol-3-yl)acetyl-CoA + 2 reduced [2Fe-2S]-[ferredoxin] + CO2 + H(+)</text>
        <dbReference type="Rhea" id="RHEA:12645"/>
        <dbReference type="Rhea" id="RHEA-COMP:10000"/>
        <dbReference type="Rhea" id="RHEA-COMP:10001"/>
        <dbReference type="ChEBI" id="CHEBI:15378"/>
        <dbReference type="ChEBI" id="CHEBI:16526"/>
        <dbReference type="ChEBI" id="CHEBI:17640"/>
        <dbReference type="ChEBI" id="CHEBI:33737"/>
        <dbReference type="ChEBI" id="CHEBI:33738"/>
        <dbReference type="ChEBI" id="CHEBI:57271"/>
        <dbReference type="ChEBI" id="CHEBI:57287"/>
        <dbReference type="EC" id="1.2.7.8"/>
    </reaction>
</comment>
<feature type="binding site" evidence="16">
    <location>
        <position position="589"/>
    </location>
    <ligand>
        <name>[4Fe-4S] cluster</name>
        <dbReference type="ChEBI" id="CHEBI:49883"/>
        <label>2</label>
    </ligand>
</feature>
<comment type="function">
    <text evidence="1 15">Catalyzes the ferredoxin-dependent oxidative decarboxylation of arylpyruvates.</text>
</comment>
<evidence type="ECO:0000256" key="4">
    <source>
        <dbReference type="ARBA" id="ARBA00017710"/>
    </source>
</evidence>
<evidence type="ECO:0000256" key="16">
    <source>
        <dbReference type="PIRSR" id="PIRSR006439-50"/>
    </source>
</evidence>
<evidence type="ECO:0000256" key="2">
    <source>
        <dbReference type="ARBA" id="ARBA00011238"/>
    </source>
</evidence>
<dbReference type="CDD" id="cd02008">
    <property type="entry name" value="TPP_IOR_alpha"/>
    <property type="match status" value="1"/>
</dbReference>
<reference evidence="18" key="1">
    <citation type="journal article" date="2020" name="mSystems">
        <title>Genome- and Community-Level Interaction Insights into Carbon Utilization and Element Cycling Functions of Hydrothermarchaeota in Hydrothermal Sediment.</title>
        <authorList>
            <person name="Zhou Z."/>
            <person name="Liu Y."/>
            <person name="Xu W."/>
            <person name="Pan J."/>
            <person name="Luo Z.H."/>
            <person name="Li M."/>
        </authorList>
    </citation>
    <scope>NUCLEOTIDE SEQUENCE [LARGE SCALE GENOMIC DNA]</scope>
    <source>
        <strain evidence="18">SpSt-1259</strain>
    </source>
</reference>
<feature type="domain" description="4Fe-4S ferredoxin-type" evidence="17">
    <location>
        <begin position="599"/>
        <end position="627"/>
    </location>
</feature>
<dbReference type="Proteomes" id="UP000885664">
    <property type="component" value="Unassembled WGS sequence"/>
</dbReference>
<protein>
    <recommendedName>
        <fullName evidence="4 15">Indolepyruvate oxidoreductase subunit IorA</fullName>
        <shortName evidence="15">IOR</shortName>
        <ecNumber evidence="15">1.2.7.8</ecNumber>
    </recommendedName>
    <alternativeName>
        <fullName evidence="12 15">Indolepyruvate ferredoxin oxidoreductase subunit alpha</fullName>
    </alternativeName>
</protein>
<dbReference type="AlphaFoldDB" id="A0A7C2YHA6"/>
<feature type="binding site" evidence="16">
    <location>
        <position position="577"/>
    </location>
    <ligand>
        <name>[4Fe-4S] cluster</name>
        <dbReference type="ChEBI" id="CHEBI:49883"/>
        <label>1</label>
    </ligand>
</feature>
<dbReference type="PANTHER" id="PTHR43710">
    <property type="entry name" value="2-HYDROXYACYL-COA LYASE"/>
    <property type="match status" value="1"/>
</dbReference>
<feature type="binding site" evidence="16">
    <location>
        <position position="618"/>
    </location>
    <ligand>
        <name>[4Fe-4S] cluster</name>
        <dbReference type="ChEBI" id="CHEBI:49883"/>
        <label>1</label>
    </ligand>
</feature>
<comment type="caution">
    <text evidence="18">The sequence shown here is derived from an EMBL/GenBank/DDBJ whole genome shotgun (WGS) entry which is preliminary data.</text>
</comment>
<comment type="catalytic activity">
    <reaction evidence="14">
        <text>a 2-oxocarboxylate + 2 oxidized [2Fe-2S]-[ferredoxin] + CoA = an acyl-CoA + 2 reduced [2Fe-2S]-[ferredoxin] + CO2 + H(+)</text>
        <dbReference type="Rhea" id="RHEA:42316"/>
        <dbReference type="Rhea" id="RHEA-COMP:10000"/>
        <dbReference type="Rhea" id="RHEA-COMP:10001"/>
        <dbReference type="ChEBI" id="CHEBI:15378"/>
        <dbReference type="ChEBI" id="CHEBI:16526"/>
        <dbReference type="ChEBI" id="CHEBI:33737"/>
        <dbReference type="ChEBI" id="CHEBI:33738"/>
        <dbReference type="ChEBI" id="CHEBI:35179"/>
        <dbReference type="ChEBI" id="CHEBI:57287"/>
        <dbReference type="ChEBI" id="CHEBI:58342"/>
        <dbReference type="EC" id="1.2.7.11"/>
    </reaction>
</comment>
<feature type="binding site" evidence="16">
    <location>
        <position position="580"/>
    </location>
    <ligand>
        <name>[4Fe-4S] cluster</name>
        <dbReference type="ChEBI" id="CHEBI:49883"/>
        <label>1</label>
    </ligand>
</feature>
<comment type="subunit">
    <text evidence="3">Heterodimer composed of an alpha and a beta subunit.</text>
</comment>
<comment type="cofactor">
    <cofactor evidence="15 16">
        <name>[4Fe-4S] cluster</name>
        <dbReference type="ChEBI" id="CHEBI:49883"/>
    </cofactor>
    <text evidence="15 16">Binds 2 [4Fe-4S] clusters. In this family the first cluster has a non-standard and varying [4Fe-4S] binding motif CX(2)CX(2)CX(4-5)CP.</text>
</comment>
<dbReference type="InterPro" id="IPR009014">
    <property type="entry name" value="Transketo_C/PFOR_II"/>
</dbReference>
<dbReference type="InterPro" id="IPR017900">
    <property type="entry name" value="4Fe4S_Fe_S_CS"/>
</dbReference>
<dbReference type="PIRSF" id="PIRSF006439">
    <property type="entry name" value="Indolepyruvate_ferr_oxidored"/>
    <property type="match status" value="1"/>
</dbReference>
<evidence type="ECO:0000256" key="12">
    <source>
        <dbReference type="ARBA" id="ARBA00030514"/>
    </source>
</evidence>
<gene>
    <name evidence="18" type="primary">iorA</name>
    <name evidence="18" type="ORF">ENO36_02220</name>
</gene>
<dbReference type="InterPro" id="IPR029061">
    <property type="entry name" value="THDP-binding"/>
</dbReference>
<evidence type="ECO:0000256" key="6">
    <source>
        <dbReference type="ARBA" id="ARBA00022485"/>
    </source>
</evidence>
<evidence type="ECO:0000256" key="5">
    <source>
        <dbReference type="ARBA" id="ARBA00022448"/>
    </source>
</evidence>
<dbReference type="NCBIfam" id="TIGR03336">
    <property type="entry name" value="IOR_alpha"/>
    <property type="match status" value="1"/>
</dbReference>
<dbReference type="EC" id="1.2.7.8" evidence="15"/>
<keyword evidence="6 15" id="KW-0004">4Fe-4S</keyword>
<dbReference type="Pfam" id="PF00037">
    <property type="entry name" value="Fer4"/>
    <property type="match status" value="1"/>
</dbReference>
<dbReference type="FunFam" id="3.40.50.970:FF:000039">
    <property type="entry name" value="Indolepyruvate oxidoreductase subunit IorA"/>
    <property type="match status" value="1"/>
</dbReference>
<sequence length="627" mass="68276">MSSRQLLTPNRSKLLLLGNEAIVRGALEANLGFFAAYPGTPSSEILDAMLEVSEAAGIYAEVSVNEKVAFESCLGASWSGIRAMTSMKHVGLNVAADALMSSASMRTIGSFVAVVADDPSMWSSQNEQDTRLFARLANVPALEPSSPQEALELTRKAFELSEKHGTIVILRTTTRLSHTRGEVVTGDLPEEIAVGKRKKGEFKKDPQKFVNLPQNSRRLKLEHAKIMEAFEKEEGRGLVEIEGKESARLGIIAGGVSYGYVKEAMNILGTKEAKIMKVMMPYPLPREPVAEFLSSLDEVLVVEELEPVIEDQVKLTAFEKGIGVKVHGKDLVPRDFELTPEKVARSLSAFLKVDLPLNLEDLEKRGKEASSLAPPVPPTLCPACPHRNTFYAIRKAATPRSIFPSDIGCYTLGYFPPLKTVDTTVDMGASISIAHGISIAGKGEGRYVVATIGDSTFFHTGLPALANAVSNGSDFILVILDNGTTAMTGHQPNPGSPEGMRGKRISIEEVAKSMGADYVEVVDPYDIKALENALKNALSMRGVRVIVARRDCALKVVSEKRRKGESWDIYRVDESKCTGCKVCINAYGCPAIRWDREKKKAYIDEEMCWGCGGCAQVCPYDAIEVKK</sequence>
<dbReference type="GO" id="GO:0051539">
    <property type="term" value="F:4 iron, 4 sulfur cluster binding"/>
    <property type="evidence" value="ECO:0007669"/>
    <property type="project" value="UniProtKB-UniRule"/>
</dbReference>
<keyword evidence="7 15" id="KW-0479">Metal-binding</keyword>
<dbReference type="GO" id="GO:0043805">
    <property type="term" value="F:indolepyruvate ferredoxin oxidoreductase activity"/>
    <property type="evidence" value="ECO:0007669"/>
    <property type="project" value="UniProtKB-UniRule"/>
</dbReference>
<dbReference type="Gene3D" id="3.40.50.920">
    <property type="match status" value="1"/>
</dbReference>
<dbReference type="SUPFAM" id="SSF52922">
    <property type="entry name" value="TK C-terminal domain-like"/>
    <property type="match status" value="1"/>
</dbReference>
<comment type="subunit">
    <text evidence="2 15">Heterodimer of the IorA and IorB subunits.</text>
</comment>
<dbReference type="GO" id="GO:0018491">
    <property type="term" value="F:2-oxobutyrate synthase activity"/>
    <property type="evidence" value="ECO:0007669"/>
    <property type="project" value="UniProtKB-ARBA"/>
</dbReference>
<keyword evidence="10 15" id="KW-0408">Iron</keyword>
<dbReference type="Gene3D" id="3.40.50.970">
    <property type="match status" value="2"/>
</dbReference>
<evidence type="ECO:0000256" key="10">
    <source>
        <dbReference type="ARBA" id="ARBA00023004"/>
    </source>
</evidence>
<evidence type="ECO:0000256" key="15">
    <source>
        <dbReference type="PIRNR" id="PIRNR006439"/>
    </source>
</evidence>
<dbReference type="GO" id="GO:0046872">
    <property type="term" value="F:metal ion binding"/>
    <property type="evidence" value="ECO:0007669"/>
    <property type="project" value="UniProtKB-UniRule"/>
</dbReference>
<evidence type="ECO:0000256" key="7">
    <source>
        <dbReference type="ARBA" id="ARBA00022723"/>
    </source>
</evidence>
<feature type="binding site" evidence="16">
    <location>
        <position position="608"/>
    </location>
    <ligand>
        <name>[4Fe-4S] cluster</name>
        <dbReference type="ChEBI" id="CHEBI:49883"/>
        <label>2</label>
    </ligand>
</feature>
<evidence type="ECO:0000313" key="18">
    <source>
        <dbReference type="EMBL" id="HEU97657.1"/>
    </source>
</evidence>
<evidence type="ECO:0000256" key="13">
    <source>
        <dbReference type="ARBA" id="ARBA00048332"/>
    </source>
</evidence>
<dbReference type="InterPro" id="IPR045025">
    <property type="entry name" value="HACL1-like"/>
</dbReference>
<evidence type="ECO:0000256" key="1">
    <source>
        <dbReference type="ARBA" id="ARBA00002995"/>
    </source>
</evidence>
<keyword evidence="5 15" id="KW-0813">Transport</keyword>
<evidence type="ECO:0000256" key="14">
    <source>
        <dbReference type="ARBA" id="ARBA00048893"/>
    </source>
</evidence>
<keyword evidence="11 15" id="KW-0411">Iron-sulfur</keyword>
<name>A0A7C2YHA6_9CREN</name>
<dbReference type="GO" id="GO:0030976">
    <property type="term" value="F:thiamine pyrophosphate binding"/>
    <property type="evidence" value="ECO:0007669"/>
    <property type="project" value="InterPro"/>
</dbReference>
<dbReference type="PROSITE" id="PS00198">
    <property type="entry name" value="4FE4S_FER_1"/>
    <property type="match status" value="1"/>
</dbReference>
<feature type="binding site" evidence="16">
    <location>
        <position position="583"/>
    </location>
    <ligand>
        <name>[4Fe-4S] cluster</name>
        <dbReference type="ChEBI" id="CHEBI:49883"/>
        <label>1</label>
    </ligand>
</feature>
<dbReference type="SUPFAM" id="SSF54862">
    <property type="entry name" value="4Fe-4S ferredoxins"/>
    <property type="match status" value="1"/>
</dbReference>